<evidence type="ECO:0000313" key="2">
    <source>
        <dbReference type="EMBL" id="KGO92730.1"/>
    </source>
</evidence>
<dbReference type="OrthoDB" id="9765957at2"/>
<comment type="caution">
    <text evidence="2">The sequence shown here is derived from an EMBL/GenBank/DDBJ whole genome shotgun (WGS) entry which is preliminary data.</text>
</comment>
<evidence type="ECO:0008006" key="4">
    <source>
        <dbReference type="Google" id="ProtNLM"/>
    </source>
</evidence>
<feature type="signal peptide" evidence="1">
    <location>
        <begin position="1"/>
        <end position="19"/>
    </location>
</feature>
<protein>
    <recommendedName>
        <fullName evidence="4">Fibronectin type-III domain-containing protein</fullName>
    </recommendedName>
</protein>
<keyword evidence="3" id="KW-1185">Reference proteome</keyword>
<dbReference type="eggNOG" id="COG3656">
    <property type="taxonomic scope" value="Bacteria"/>
</dbReference>
<sequence length="263" mass="29133">MKKILIAFMVLSLATSCQVENVNYTVPIMVTYEPESVLTTSASLGGLALGDGGLTISEYGLVYSTNAQPTINDTKIVEGTGYGEFFKSYTNFLPATTYYYRSYGVNQTGTGYGEIYSFTTQQNAACSFNVDNVLDTGNYFGTLAIDYVNRDFDQTSFFDGNVQFITSTDWSVIRIELIFNEVNAQLPKTGTYQTVYNFNGFQPSEGQVMLRLSNYNSGDIGGFGSEPGKTVYVQNNNGVVSFIFCDVELNQYYTLNGKFTYTE</sequence>
<feature type="chain" id="PRO_5002003641" description="Fibronectin type-III domain-containing protein" evidence="1">
    <location>
        <begin position="20"/>
        <end position="263"/>
    </location>
</feature>
<dbReference type="Proteomes" id="UP000030111">
    <property type="component" value="Unassembled WGS sequence"/>
</dbReference>
<evidence type="ECO:0000256" key="1">
    <source>
        <dbReference type="SAM" id="SignalP"/>
    </source>
</evidence>
<dbReference type="RefSeq" id="WP_026992811.1">
    <property type="nucleotide sequence ID" value="NZ_JRLY01000008.1"/>
</dbReference>
<evidence type="ECO:0000313" key="3">
    <source>
        <dbReference type="Proteomes" id="UP000030111"/>
    </source>
</evidence>
<accession>A0A0A2MWZ7</accession>
<dbReference type="AlphaFoldDB" id="A0A0A2MWZ7"/>
<dbReference type="EMBL" id="JRLY01000008">
    <property type="protein sequence ID" value="KGO92730.1"/>
    <property type="molecule type" value="Genomic_DNA"/>
</dbReference>
<organism evidence="2 3">
    <name type="scientific">Flavobacterium subsaxonicum WB 4.1-42 = DSM 21790</name>
    <dbReference type="NCBI Taxonomy" id="1121898"/>
    <lineage>
        <taxon>Bacteria</taxon>
        <taxon>Pseudomonadati</taxon>
        <taxon>Bacteroidota</taxon>
        <taxon>Flavobacteriia</taxon>
        <taxon>Flavobacteriales</taxon>
        <taxon>Flavobacteriaceae</taxon>
        <taxon>Flavobacterium</taxon>
    </lineage>
</organism>
<gene>
    <name evidence="2" type="ORF">Q766_11480</name>
</gene>
<proteinExistence type="predicted"/>
<dbReference type="PROSITE" id="PS51257">
    <property type="entry name" value="PROKAR_LIPOPROTEIN"/>
    <property type="match status" value="1"/>
</dbReference>
<dbReference type="STRING" id="1121898.GCA_000422725_02461"/>
<reference evidence="2 3" key="1">
    <citation type="submission" date="2013-09" db="EMBL/GenBank/DDBJ databases">
        <authorList>
            <person name="Zeng Z."/>
            <person name="Chen C."/>
        </authorList>
    </citation>
    <scope>NUCLEOTIDE SEQUENCE [LARGE SCALE GENOMIC DNA]</scope>
    <source>
        <strain evidence="2 3">WB 4.1-42</strain>
    </source>
</reference>
<keyword evidence="1" id="KW-0732">Signal</keyword>
<name>A0A0A2MWZ7_9FLAO</name>